<accession>A0AAE1D5U4</accession>
<dbReference type="AlphaFoldDB" id="A0AAE1D5U4"/>
<evidence type="ECO:0000313" key="3">
    <source>
        <dbReference type="Proteomes" id="UP001283361"/>
    </source>
</evidence>
<name>A0AAE1D5U4_9GAST</name>
<dbReference type="EMBL" id="JAWDGP010005269">
    <property type="protein sequence ID" value="KAK3758474.1"/>
    <property type="molecule type" value="Genomic_DNA"/>
</dbReference>
<keyword evidence="1" id="KW-0732">Signal</keyword>
<organism evidence="2 3">
    <name type="scientific">Elysia crispata</name>
    <name type="common">lettuce slug</name>
    <dbReference type="NCBI Taxonomy" id="231223"/>
    <lineage>
        <taxon>Eukaryota</taxon>
        <taxon>Metazoa</taxon>
        <taxon>Spiralia</taxon>
        <taxon>Lophotrochozoa</taxon>
        <taxon>Mollusca</taxon>
        <taxon>Gastropoda</taxon>
        <taxon>Heterobranchia</taxon>
        <taxon>Euthyneura</taxon>
        <taxon>Panpulmonata</taxon>
        <taxon>Sacoglossa</taxon>
        <taxon>Placobranchoidea</taxon>
        <taxon>Plakobranchidae</taxon>
        <taxon>Elysia</taxon>
    </lineage>
</organism>
<keyword evidence="3" id="KW-1185">Reference proteome</keyword>
<reference evidence="2" key="1">
    <citation type="journal article" date="2023" name="G3 (Bethesda)">
        <title>A reference genome for the long-term kleptoplast-retaining sea slug Elysia crispata morphotype clarki.</title>
        <authorList>
            <person name="Eastman K.E."/>
            <person name="Pendleton A.L."/>
            <person name="Shaikh M.A."/>
            <person name="Suttiyut T."/>
            <person name="Ogas R."/>
            <person name="Tomko P."/>
            <person name="Gavelis G."/>
            <person name="Widhalm J.R."/>
            <person name="Wisecaver J.H."/>
        </authorList>
    </citation>
    <scope>NUCLEOTIDE SEQUENCE</scope>
    <source>
        <strain evidence="2">ECLA1</strain>
    </source>
</reference>
<feature type="chain" id="PRO_5042127046" description="Secreted protein" evidence="1">
    <location>
        <begin position="16"/>
        <end position="103"/>
    </location>
</feature>
<dbReference type="Proteomes" id="UP001283361">
    <property type="component" value="Unassembled WGS sequence"/>
</dbReference>
<evidence type="ECO:0000256" key="1">
    <source>
        <dbReference type="SAM" id="SignalP"/>
    </source>
</evidence>
<comment type="caution">
    <text evidence="2">The sequence shown here is derived from an EMBL/GenBank/DDBJ whole genome shotgun (WGS) entry which is preliminary data.</text>
</comment>
<proteinExistence type="predicted"/>
<evidence type="ECO:0000313" key="2">
    <source>
        <dbReference type="EMBL" id="KAK3758474.1"/>
    </source>
</evidence>
<feature type="signal peptide" evidence="1">
    <location>
        <begin position="1"/>
        <end position="15"/>
    </location>
</feature>
<gene>
    <name evidence="2" type="ORF">RRG08_058744</name>
</gene>
<evidence type="ECO:0008006" key="4">
    <source>
        <dbReference type="Google" id="ProtNLM"/>
    </source>
</evidence>
<sequence>MYSLIKLCLSELVLALVCVCLIQHSPGHDTCVPRPLGCLLKAHCQDHQVLHTYQSSAIQDKAIQGSDQTNQTQVYTTRSIWMKDFTPNPHPDQFERTRTLFEF</sequence>
<protein>
    <recommendedName>
        <fullName evidence="4">Secreted protein</fullName>
    </recommendedName>
</protein>